<accession>A0A4U1B2Q9</accession>
<gene>
    <name evidence="2" type="ORF">E8M12_13635</name>
</gene>
<organism evidence="2 3">
    <name type="scientific">Thalassotalea mangrovi</name>
    <dbReference type="NCBI Taxonomy" id="2572245"/>
    <lineage>
        <taxon>Bacteria</taxon>
        <taxon>Pseudomonadati</taxon>
        <taxon>Pseudomonadota</taxon>
        <taxon>Gammaproteobacteria</taxon>
        <taxon>Alteromonadales</taxon>
        <taxon>Colwelliaceae</taxon>
        <taxon>Thalassotalea</taxon>
    </lineage>
</organism>
<keyword evidence="1" id="KW-1133">Transmembrane helix</keyword>
<keyword evidence="3" id="KW-1185">Reference proteome</keyword>
<sequence length="98" mass="11146">MAIQTYLDSQFQQEQSGTKLAKDLRTGAVQLTTEQLADLMEVRSARTLEIHIPKLFVNISTVIVLSMPLIYLFGYLAGRRNYKKRSLEKTLLKAEGQD</sequence>
<proteinExistence type="predicted"/>
<reference evidence="2 3" key="1">
    <citation type="submission" date="2019-04" db="EMBL/GenBank/DDBJ databases">
        <title>Thalassotalea guangxiensis sp. nov., isolated from sediment of the coastal wetland.</title>
        <authorList>
            <person name="Zheng S."/>
            <person name="Zhang D."/>
        </authorList>
    </citation>
    <scope>NUCLEOTIDE SEQUENCE [LARGE SCALE GENOMIC DNA]</scope>
    <source>
        <strain evidence="2 3">ZS-4</strain>
    </source>
</reference>
<name>A0A4U1B2Q9_9GAMM</name>
<evidence type="ECO:0000313" key="3">
    <source>
        <dbReference type="Proteomes" id="UP000307999"/>
    </source>
</evidence>
<dbReference type="AlphaFoldDB" id="A0A4U1B2Q9"/>
<feature type="transmembrane region" description="Helical" evidence="1">
    <location>
        <begin position="55"/>
        <end position="77"/>
    </location>
</feature>
<keyword evidence="1" id="KW-0812">Transmembrane</keyword>
<keyword evidence="1" id="KW-0472">Membrane</keyword>
<evidence type="ECO:0000256" key="1">
    <source>
        <dbReference type="SAM" id="Phobius"/>
    </source>
</evidence>
<dbReference type="Proteomes" id="UP000307999">
    <property type="component" value="Unassembled WGS sequence"/>
</dbReference>
<dbReference type="EMBL" id="SWDB01000033">
    <property type="protein sequence ID" value="TKB43805.1"/>
    <property type="molecule type" value="Genomic_DNA"/>
</dbReference>
<protein>
    <submittedName>
        <fullName evidence="2">Uncharacterized protein</fullName>
    </submittedName>
</protein>
<comment type="caution">
    <text evidence="2">The sequence shown here is derived from an EMBL/GenBank/DDBJ whole genome shotgun (WGS) entry which is preliminary data.</text>
</comment>
<evidence type="ECO:0000313" key="2">
    <source>
        <dbReference type="EMBL" id="TKB43805.1"/>
    </source>
</evidence>